<organism evidence="1 3">
    <name type="scientific">Furculomyces boomerangus</name>
    <dbReference type="NCBI Taxonomy" id="61424"/>
    <lineage>
        <taxon>Eukaryota</taxon>
        <taxon>Fungi</taxon>
        <taxon>Fungi incertae sedis</taxon>
        <taxon>Zoopagomycota</taxon>
        <taxon>Kickxellomycotina</taxon>
        <taxon>Harpellomycetes</taxon>
        <taxon>Harpellales</taxon>
        <taxon>Harpellaceae</taxon>
        <taxon>Furculomyces</taxon>
    </lineage>
</organism>
<gene>
    <name evidence="2" type="ORF">BB559_006274</name>
    <name evidence="1" type="ORF">BB559_007488</name>
</gene>
<protein>
    <recommendedName>
        <fullName evidence="4">MULE transposase domain-containing protein</fullName>
    </recommendedName>
</protein>
<dbReference type="AlphaFoldDB" id="A0A2T9XX73"/>
<sequence length="285" mass="33553">MAPWDFNYESNKIKEKQSILRTSELKNYISTVYYCENLEKYQCPAIRKIEKYRINNRYRYYSAYKHFIDCAKYGVSINANKIILNIYNDNTRKPWEIKRQLKSWDFKYQTIRYIDKYPTKIKNKKENIPTQRQLIEKRLKFVQTSNISESYIFSSSITAYKTKILVSTKKLLKQLNISYNVHLNIIYKLLDVGNPILVLGISNLNIMFIPVVFGIPQDKSESSLLWVLNETKKEATKNNINFNIKCLIANSAPQISTAIAKLTKCTESKLLVPQFKAYIGKDERF</sequence>
<evidence type="ECO:0008006" key="4">
    <source>
        <dbReference type="Google" id="ProtNLM"/>
    </source>
</evidence>
<comment type="caution">
    <text evidence="1">The sequence shown here is derived from an EMBL/GenBank/DDBJ whole genome shotgun (WGS) entry which is preliminary data.</text>
</comment>
<evidence type="ECO:0000313" key="1">
    <source>
        <dbReference type="EMBL" id="PVU84663.1"/>
    </source>
</evidence>
<proteinExistence type="predicted"/>
<keyword evidence="3" id="KW-1185">Reference proteome</keyword>
<accession>A0A2T9XX73</accession>
<dbReference type="EMBL" id="MBFT01001253">
    <property type="protein sequence ID" value="PVU84663.1"/>
    <property type="molecule type" value="Genomic_DNA"/>
</dbReference>
<dbReference type="OrthoDB" id="119028at2759"/>
<evidence type="ECO:0000313" key="2">
    <source>
        <dbReference type="EMBL" id="PVU87011.1"/>
    </source>
</evidence>
<name>A0A2T9XX73_9FUNG</name>
<dbReference type="EMBL" id="MBFT01000813">
    <property type="protein sequence ID" value="PVU87011.1"/>
    <property type="molecule type" value="Genomic_DNA"/>
</dbReference>
<evidence type="ECO:0000313" key="3">
    <source>
        <dbReference type="Proteomes" id="UP000245699"/>
    </source>
</evidence>
<dbReference type="Proteomes" id="UP000245699">
    <property type="component" value="Unassembled WGS sequence"/>
</dbReference>
<reference evidence="1 3" key="1">
    <citation type="journal article" date="2018" name="MBio">
        <title>Comparative Genomics Reveals the Core Gene Toolbox for the Fungus-Insect Symbiosis.</title>
        <authorList>
            <person name="Wang Y."/>
            <person name="Stata M."/>
            <person name="Wang W."/>
            <person name="Stajich J.E."/>
            <person name="White M.M."/>
            <person name="Moncalvo J.M."/>
        </authorList>
    </citation>
    <scope>NUCLEOTIDE SEQUENCE [LARGE SCALE GENOMIC DNA]</scope>
    <source>
        <strain evidence="1 3">AUS-77-4</strain>
    </source>
</reference>